<comment type="similarity">
    <text evidence="5">Belongs to the thioesterase PaaI family.</text>
</comment>
<evidence type="ECO:0000259" key="19">
    <source>
        <dbReference type="Pfam" id="PF03061"/>
    </source>
</evidence>
<keyword evidence="7" id="KW-0378">Hydrolase</keyword>
<comment type="subcellular location">
    <subcellularLocation>
        <location evidence="3">Cytoplasm</location>
        <location evidence="3">Cytoskeleton</location>
        <location evidence="3">Spindle</location>
    </subcellularLocation>
    <subcellularLocation>
        <location evidence="4">Cytoplasm</location>
        <location evidence="4">Cytosol</location>
    </subcellularLocation>
    <subcellularLocation>
        <location evidence="2">Mitochondrion</location>
    </subcellularLocation>
    <subcellularLocation>
        <location evidence="1">Nucleus</location>
    </subcellularLocation>
</comment>
<dbReference type="InterPro" id="IPR006683">
    <property type="entry name" value="Thioestr_dom"/>
</dbReference>
<evidence type="ECO:0000256" key="18">
    <source>
        <dbReference type="ARBA" id="ARBA00083956"/>
    </source>
</evidence>
<keyword evidence="10" id="KW-0496">Mitochondrion</keyword>
<dbReference type="GO" id="GO:0047617">
    <property type="term" value="F:fatty acyl-CoA hydrolase activity"/>
    <property type="evidence" value="ECO:0007669"/>
    <property type="project" value="InterPro"/>
</dbReference>
<dbReference type="OrthoDB" id="46529at2759"/>
<sequence>MRSCLQSPLGVTVQRILPNRMDLGEVKSSLEPAAGGEAYATGELPARFYEAFILHGLNIDLIEHGHVVCSMTVAPRLVNSGGILHGSVIAALVDLVGSAVLYSAGSSTSGVSVEISFSCVDQAFVDEEIVIDAKLLRFGRTVGVSTVEVKKKKTGEMVAHGRHCKYLAASSRL</sequence>
<evidence type="ECO:0000313" key="21">
    <source>
        <dbReference type="Proteomes" id="UP000236161"/>
    </source>
</evidence>
<feature type="domain" description="Thioesterase" evidence="19">
    <location>
        <begin position="81"/>
        <end position="156"/>
    </location>
</feature>
<dbReference type="FunFam" id="3.10.129.10:FF:000021">
    <property type="entry name" value="Acyl-coenzyme A thioesterase 13"/>
    <property type="match status" value="1"/>
</dbReference>
<dbReference type="PANTHER" id="PTHR21660">
    <property type="entry name" value="THIOESTERASE SUPERFAMILY MEMBER-RELATED"/>
    <property type="match status" value="1"/>
</dbReference>
<dbReference type="EMBL" id="KZ451969">
    <property type="protein sequence ID" value="PKA57121.1"/>
    <property type="molecule type" value="Genomic_DNA"/>
</dbReference>
<comment type="function">
    <text evidence="14">Catalyzes the hydrolysis of acyl-CoAs into free fatty acids and coenzyme A (CoASH), regulating their respective intracellular levels. Has acyl-CoA thioesterase activity towards medium (C12) and long-chain (C18) fatty acyl-CoA substrates. Can also hydrolyze 3-hydroxyphenylacetyl-CoA and 3,4-dihydroxyphenylacetyl-CoA (in vitro). May play a role in controlling adaptive thermogenesis.</text>
</comment>
<dbReference type="STRING" id="1088818.A0A2I0ANI7"/>
<dbReference type="InterPro" id="IPR039298">
    <property type="entry name" value="ACOT13"/>
</dbReference>
<keyword evidence="12" id="KW-0539">Nucleus</keyword>
<evidence type="ECO:0000256" key="11">
    <source>
        <dbReference type="ARBA" id="ARBA00023212"/>
    </source>
</evidence>
<organism evidence="20 21">
    <name type="scientific">Apostasia shenzhenica</name>
    <dbReference type="NCBI Taxonomy" id="1088818"/>
    <lineage>
        <taxon>Eukaryota</taxon>
        <taxon>Viridiplantae</taxon>
        <taxon>Streptophyta</taxon>
        <taxon>Embryophyta</taxon>
        <taxon>Tracheophyta</taxon>
        <taxon>Spermatophyta</taxon>
        <taxon>Magnoliopsida</taxon>
        <taxon>Liliopsida</taxon>
        <taxon>Asparagales</taxon>
        <taxon>Orchidaceae</taxon>
        <taxon>Apostasioideae</taxon>
        <taxon>Apostasia</taxon>
    </lineage>
</organism>
<evidence type="ECO:0000256" key="2">
    <source>
        <dbReference type="ARBA" id="ARBA00004173"/>
    </source>
</evidence>
<evidence type="ECO:0000256" key="15">
    <source>
        <dbReference type="ARBA" id="ARBA00064709"/>
    </source>
</evidence>
<evidence type="ECO:0000256" key="4">
    <source>
        <dbReference type="ARBA" id="ARBA00004514"/>
    </source>
</evidence>
<comment type="subunit">
    <text evidence="15">Homotetramer. Interacts with PCTP.</text>
</comment>
<dbReference type="AlphaFoldDB" id="A0A2I0ANI7"/>
<evidence type="ECO:0000256" key="6">
    <source>
        <dbReference type="ARBA" id="ARBA00022490"/>
    </source>
</evidence>
<dbReference type="SUPFAM" id="SSF54637">
    <property type="entry name" value="Thioesterase/thiol ester dehydrase-isomerase"/>
    <property type="match status" value="1"/>
</dbReference>
<evidence type="ECO:0000313" key="20">
    <source>
        <dbReference type="EMBL" id="PKA57121.1"/>
    </source>
</evidence>
<evidence type="ECO:0000256" key="1">
    <source>
        <dbReference type="ARBA" id="ARBA00004123"/>
    </source>
</evidence>
<dbReference type="Gene3D" id="3.10.129.10">
    <property type="entry name" value="Hotdog Thioesterase"/>
    <property type="match status" value="1"/>
</dbReference>
<gene>
    <name evidence="20" type="ORF">AXF42_Ash002425</name>
</gene>
<comment type="catalytic activity">
    <reaction evidence="13">
        <text>a fatty acyl-CoA + H2O = a fatty acid + CoA + H(+)</text>
        <dbReference type="Rhea" id="RHEA:16781"/>
        <dbReference type="ChEBI" id="CHEBI:15377"/>
        <dbReference type="ChEBI" id="CHEBI:15378"/>
        <dbReference type="ChEBI" id="CHEBI:28868"/>
        <dbReference type="ChEBI" id="CHEBI:57287"/>
        <dbReference type="ChEBI" id="CHEBI:77636"/>
    </reaction>
    <physiologicalReaction direction="left-to-right" evidence="13">
        <dbReference type="Rhea" id="RHEA:16782"/>
    </physiologicalReaction>
</comment>
<evidence type="ECO:0000256" key="17">
    <source>
        <dbReference type="ARBA" id="ARBA00081533"/>
    </source>
</evidence>
<evidence type="ECO:0000256" key="9">
    <source>
        <dbReference type="ARBA" id="ARBA00023098"/>
    </source>
</evidence>
<dbReference type="PANTHER" id="PTHR21660:SF47">
    <property type="entry name" value="F19P19.27 PROTEIN"/>
    <property type="match status" value="1"/>
</dbReference>
<evidence type="ECO:0000256" key="13">
    <source>
        <dbReference type="ARBA" id="ARBA00052976"/>
    </source>
</evidence>
<dbReference type="GO" id="GO:0005829">
    <property type="term" value="C:cytosol"/>
    <property type="evidence" value="ECO:0007669"/>
    <property type="project" value="UniProtKB-SubCell"/>
</dbReference>
<dbReference type="CDD" id="cd03443">
    <property type="entry name" value="PaaI_thioesterase"/>
    <property type="match status" value="1"/>
</dbReference>
<dbReference type="GO" id="GO:0005739">
    <property type="term" value="C:mitochondrion"/>
    <property type="evidence" value="ECO:0007669"/>
    <property type="project" value="UniProtKB-SubCell"/>
</dbReference>
<keyword evidence="11" id="KW-0206">Cytoskeleton</keyword>
<dbReference type="GO" id="GO:0005819">
    <property type="term" value="C:spindle"/>
    <property type="evidence" value="ECO:0007669"/>
    <property type="project" value="UniProtKB-SubCell"/>
</dbReference>
<dbReference type="InterPro" id="IPR029069">
    <property type="entry name" value="HotDog_dom_sf"/>
</dbReference>
<keyword evidence="9" id="KW-0443">Lipid metabolism</keyword>
<evidence type="ECO:0000256" key="7">
    <source>
        <dbReference type="ARBA" id="ARBA00022801"/>
    </source>
</evidence>
<protein>
    <recommendedName>
        <fullName evidence="16">Acyl-coenzyme A thioesterase 13</fullName>
    </recommendedName>
    <alternativeName>
        <fullName evidence="17">Hotdog-fold thioesterase superfamily member 2</fullName>
    </alternativeName>
    <alternativeName>
        <fullName evidence="18">Thioesterase superfamily member 2</fullName>
    </alternativeName>
</protein>
<evidence type="ECO:0000256" key="3">
    <source>
        <dbReference type="ARBA" id="ARBA00004186"/>
    </source>
</evidence>
<keyword evidence="21" id="KW-1185">Reference proteome</keyword>
<evidence type="ECO:0000256" key="8">
    <source>
        <dbReference type="ARBA" id="ARBA00022990"/>
    </source>
</evidence>
<proteinExistence type="inferred from homology"/>
<accession>A0A2I0ANI7</accession>
<evidence type="ECO:0000256" key="5">
    <source>
        <dbReference type="ARBA" id="ARBA00008324"/>
    </source>
</evidence>
<keyword evidence="6" id="KW-0963">Cytoplasm</keyword>
<evidence type="ECO:0000256" key="12">
    <source>
        <dbReference type="ARBA" id="ARBA00023242"/>
    </source>
</evidence>
<evidence type="ECO:0000256" key="14">
    <source>
        <dbReference type="ARBA" id="ARBA00058205"/>
    </source>
</evidence>
<evidence type="ECO:0000256" key="10">
    <source>
        <dbReference type="ARBA" id="ARBA00023128"/>
    </source>
</evidence>
<name>A0A2I0ANI7_9ASPA</name>
<dbReference type="GO" id="GO:0006629">
    <property type="term" value="P:lipid metabolic process"/>
    <property type="evidence" value="ECO:0007669"/>
    <property type="project" value="UniProtKB-KW"/>
</dbReference>
<dbReference type="GO" id="GO:0005634">
    <property type="term" value="C:nucleus"/>
    <property type="evidence" value="ECO:0007669"/>
    <property type="project" value="UniProtKB-SubCell"/>
</dbReference>
<dbReference type="NCBIfam" id="TIGR00369">
    <property type="entry name" value="unchar_dom_1"/>
    <property type="match status" value="1"/>
</dbReference>
<keyword evidence="8" id="KW-0007">Acetylation</keyword>
<dbReference type="Proteomes" id="UP000236161">
    <property type="component" value="Unassembled WGS sequence"/>
</dbReference>
<dbReference type="Pfam" id="PF03061">
    <property type="entry name" value="4HBT"/>
    <property type="match status" value="1"/>
</dbReference>
<reference evidence="20 21" key="1">
    <citation type="journal article" date="2017" name="Nature">
        <title>The Apostasia genome and the evolution of orchids.</title>
        <authorList>
            <person name="Zhang G.Q."/>
            <person name="Liu K.W."/>
            <person name="Li Z."/>
            <person name="Lohaus R."/>
            <person name="Hsiao Y.Y."/>
            <person name="Niu S.C."/>
            <person name="Wang J.Y."/>
            <person name="Lin Y.C."/>
            <person name="Xu Q."/>
            <person name="Chen L.J."/>
            <person name="Yoshida K."/>
            <person name="Fujiwara S."/>
            <person name="Wang Z.W."/>
            <person name="Zhang Y.Q."/>
            <person name="Mitsuda N."/>
            <person name="Wang M."/>
            <person name="Liu G.H."/>
            <person name="Pecoraro L."/>
            <person name="Huang H.X."/>
            <person name="Xiao X.J."/>
            <person name="Lin M."/>
            <person name="Wu X.Y."/>
            <person name="Wu W.L."/>
            <person name="Chen Y.Y."/>
            <person name="Chang S.B."/>
            <person name="Sakamoto S."/>
            <person name="Ohme-Takagi M."/>
            <person name="Yagi M."/>
            <person name="Zeng S.J."/>
            <person name="Shen C.Y."/>
            <person name="Yeh C.M."/>
            <person name="Luo Y.B."/>
            <person name="Tsai W.C."/>
            <person name="Van de Peer Y."/>
            <person name="Liu Z.J."/>
        </authorList>
    </citation>
    <scope>NUCLEOTIDE SEQUENCE [LARGE SCALE GENOMIC DNA]</scope>
    <source>
        <strain evidence="21">cv. Shenzhen</strain>
        <tissue evidence="20">Stem</tissue>
    </source>
</reference>
<dbReference type="InterPro" id="IPR003736">
    <property type="entry name" value="PAAI_dom"/>
</dbReference>
<evidence type="ECO:0000256" key="16">
    <source>
        <dbReference type="ARBA" id="ARBA00067273"/>
    </source>
</evidence>